<evidence type="ECO:0000256" key="2">
    <source>
        <dbReference type="SAM" id="Phobius"/>
    </source>
</evidence>
<dbReference type="Proteomes" id="UP000642673">
    <property type="component" value="Unassembled WGS sequence"/>
</dbReference>
<protein>
    <recommendedName>
        <fullName evidence="5">Integral membrane protein</fullName>
    </recommendedName>
</protein>
<comment type="caution">
    <text evidence="3">The sequence shown here is derived from an EMBL/GenBank/DDBJ whole genome shotgun (WGS) entry which is preliminary data.</text>
</comment>
<dbReference type="EMBL" id="BMVP01000002">
    <property type="protein sequence ID" value="GHB44770.1"/>
    <property type="molecule type" value="Genomic_DNA"/>
</dbReference>
<proteinExistence type="predicted"/>
<gene>
    <name evidence="3" type="ORF">GCM10010347_12740</name>
</gene>
<sequence>MCMPRRDLPPPPPPAHLREWLDESVVRADRARFLQELGRCILGPGRLLTLWAVAAVFALGWSLIGMALRAVEGHDPLSYLFGLVYAALGAGVLVPAVIWFAKAAERDRQLRHLLCAWAESDRDPAAAALVRAPWRSLTWLLTSVALGALGLWVTFAAAAEARPGEVTYGEVTYFMGLGLILWITALLGLGKAGAHHRWSVRAFGTGDRGVSGQAAGGSAGGGSTARSRAPRSASRGHRPRGSGSRSPSAAPGA</sequence>
<feature type="compositionally biased region" description="Gly residues" evidence="1">
    <location>
        <begin position="208"/>
        <end position="223"/>
    </location>
</feature>
<name>A0ABQ3EKR8_9ACTN</name>
<feature type="region of interest" description="Disordered" evidence="1">
    <location>
        <begin position="208"/>
        <end position="253"/>
    </location>
</feature>
<keyword evidence="2" id="KW-0472">Membrane</keyword>
<keyword evidence="4" id="KW-1185">Reference proteome</keyword>
<evidence type="ECO:0000313" key="4">
    <source>
        <dbReference type="Proteomes" id="UP000642673"/>
    </source>
</evidence>
<feature type="compositionally biased region" description="Low complexity" evidence="1">
    <location>
        <begin position="224"/>
        <end position="233"/>
    </location>
</feature>
<feature type="compositionally biased region" description="Low complexity" evidence="1">
    <location>
        <begin position="241"/>
        <end position="253"/>
    </location>
</feature>
<feature type="transmembrane region" description="Helical" evidence="2">
    <location>
        <begin position="77"/>
        <end position="101"/>
    </location>
</feature>
<evidence type="ECO:0000256" key="1">
    <source>
        <dbReference type="SAM" id="MobiDB-lite"/>
    </source>
</evidence>
<reference evidence="4" key="1">
    <citation type="journal article" date="2019" name="Int. J. Syst. Evol. Microbiol.">
        <title>The Global Catalogue of Microorganisms (GCM) 10K type strain sequencing project: providing services to taxonomists for standard genome sequencing and annotation.</title>
        <authorList>
            <consortium name="The Broad Institute Genomics Platform"/>
            <consortium name="The Broad Institute Genome Sequencing Center for Infectious Disease"/>
            <person name="Wu L."/>
            <person name="Ma J."/>
        </authorList>
    </citation>
    <scope>NUCLEOTIDE SEQUENCE [LARGE SCALE GENOMIC DNA]</scope>
    <source>
        <strain evidence="4">JCM 4738</strain>
    </source>
</reference>
<accession>A0ABQ3EKR8</accession>
<evidence type="ECO:0000313" key="3">
    <source>
        <dbReference type="EMBL" id="GHB44770.1"/>
    </source>
</evidence>
<feature type="transmembrane region" description="Helical" evidence="2">
    <location>
        <begin position="47"/>
        <end position="71"/>
    </location>
</feature>
<organism evidence="3 4">
    <name type="scientific">Streptomyces cirratus</name>
    <dbReference type="NCBI Taxonomy" id="68187"/>
    <lineage>
        <taxon>Bacteria</taxon>
        <taxon>Bacillati</taxon>
        <taxon>Actinomycetota</taxon>
        <taxon>Actinomycetes</taxon>
        <taxon>Kitasatosporales</taxon>
        <taxon>Streptomycetaceae</taxon>
        <taxon>Streptomyces</taxon>
    </lineage>
</organism>
<feature type="transmembrane region" description="Helical" evidence="2">
    <location>
        <begin position="137"/>
        <end position="159"/>
    </location>
</feature>
<feature type="transmembrane region" description="Helical" evidence="2">
    <location>
        <begin position="171"/>
        <end position="189"/>
    </location>
</feature>
<keyword evidence="2" id="KW-1133">Transmembrane helix</keyword>
<evidence type="ECO:0008006" key="5">
    <source>
        <dbReference type="Google" id="ProtNLM"/>
    </source>
</evidence>
<keyword evidence="2" id="KW-0812">Transmembrane</keyword>